<organism evidence="2 3">
    <name type="scientific">Brachionus calyciflorus</name>
    <dbReference type="NCBI Taxonomy" id="104777"/>
    <lineage>
        <taxon>Eukaryota</taxon>
        <taxon>Metazoa</taxon>
        <taxon>Spiralia</taxon>
        <taxon>Gnathifera</taxon>
        <taxon>Rotifera</taxon>
        <taxon>Eurotatoria</taxon>
        <taxon>Monogononta</taxon>
        <taxon>Pseudotrocha</taxon>
        <taxon>Ploima</taxon>
        <taxon>Brachionidae</taxon>
        <taxon>Brachionus</taxon>
    </lineage>
</organism>
<evidence type="ECO:0000313" key="2">
    <source>
        <dbReference type="EMBL" id="CAF0780153.1"/>
    </source>
</evidence>
<reference evidence="2" key="1">
    <citation type="submission" date="2021-02" db="EMBL/GenBank/DDBJ databases">
        <authorList>
            <person name="Nowell W R."/>
        </authorList>
    </citation>
    <scope>NUCLEOTIDE SEQUENCE</scope>
    <source>
        <strain evidence="2">Ploen Becks lab</strain>
    </source>
</reference>
<comment type="caution">
    <text evidence="2">The sequence shown here is derived from an EMBL/GenBank/DDBJ whole genome shotgun (WGS) entry which is preliminary data.</text>
</comment>
<gene>
    <name evidence="2" type="ORF">OXX778_LOCUS5416</name>
</gene>
<protein>
    <recommendedName>
        <fullName evidence="1">Reverse transcriptase domain-containing protein</fullName>
    </recommendedName>
</protein>
<dbReference type="EMBL" id="CAJNOC010000588">
    <property type="protein sequence ID" value="CAF0780153.1"/>
    <property type="molecule type" value="Genomic_DNA"/>
</dbReference>
<feature type="domain" description="Reverse transcriptase" evidence="1">
    <location>
        <begin position="233"/>
        <end position="515"/>
    </location>
</feature>
<keyword evidence="3" id="KW-1185">Reference proteome</keyword>
<dbReference type="InterPro" id="IPR043502">
    <property type="entry name" value="DNA/RNA_pol_sf"/>
</dbReference>
<dbReference type="InterPro" id="IPR000477">
    <property type="entry name" value="RT_dom"/>
</dbReference>
<name>A0A813RGW8_9BILA</name>
<dbReference type="Proteomes" id="UP000663879">
    <property type="component" value="Unassembled WGS sequence"/>
</dbReference>
<sequence length="666" mass="77955">MHISDKLQQSNFKDKETLTKVIENTLNKMNDAMLKAVDEIKEEKLIKKYKLKINGWWDKDIEDIYKDFVRAKKKYKNENTTVNKILYKKAKKAFREKQLENKEKEEVKQLVKRNILFRHDRKRFYKQVEEKLSDKTSTNIDIITAKNEVMKLFNEKLVNDNRTNESDDKINKEFDERYRDVISDYKVDVETLKSIISKLENKKATGISKVSNEMLKFGCCEKLLRLICLIFETMINYNIMPGNFNIGLVKLLIKDHQKDHNDINNLRPITVSDTFSLIFEKLLLKEINKNYKQKSKQFGFKDGSSCMHALLTLKELILYNKRKNKKTYVGTIDASKAFDKVTRNRLWVVVCVGEILSSIFKTTVGVKQGGPLSPLLFAIYVDELIELLEELKIGVDVLNFIINLESYGVQNDIKFNHDKTQFIIFGDVMSKTEKQVEIKFQGELVKRVSSIKYLGVYLDEKLDERLNLNKRKNAYLCGFNKFKRLGIQDLNVSTEIKLYYYKTYIRPLLFYGFEVIRLNINQTKSLQVLESNLIKSMFGVKKHKRSSKLLKACNIDSVKVRAKKMRTKMGVRIFRNELTEKLITKLYESDFSARTNSRSIIGNLKVFTVGGDETLGELVQEALLTIEEENGMDRDEIMRIKEVLKTEGKMRRDELNRILDVNFSHL</sequence>
<dbReference type="PANTHER" id="PTHR19446">
    <property type="entry name" value="REVERSE TRANSCRIPTASES"/>
    <property type="match status" value="1"/>
</dbReference>
<dbReference type="SUPFAM" id="SSF56672">
    <property type="entry name" value="DNA/RNA polymerases"/>
    <property type="match status" value="1"/>
</dbReference>
<dbReference type="AlphaFoldDB" id="A0A813RGW8"/>
<accession>A0A813RGW8</accession>
<dbReference type="PROSITE" id="PS50878">
    <property type="entry name" value="RT_POL"/>
    <property type="match status" value="1"/>
</dbReference>
<dbReference type="OrthoDB" id="425681at2759"/>
<dbReference type="Pfam" id="PF00078">
    <property type="entry name" value="RVT_1"/>
    <property type="match status" value="1"/>
</dbReference>
<dbReference type="CDD" id="cd01650">
    <property type="entry name" value="RT_nLTR_like"/>
    <property type="match status" value="1"/>
</dbReference>
<evidence type="ECO:0000313" key="3">
    <source>
        <dbReference type="Proteomes" id="UP000663879"/>
    </source>
</evidence>
<evidence type="ECO:0000259" key="1">
    <source>
        <dbReference type="PROSITE" id="PS50878"/>
    </source>
</evidence>
<proteinExistence type="predicted"/>